<reference evidence="1 2" key="1">
    <citation type="submission" date="2017-11" db="EMBL/GenBank/DDBJ databases">
        <title>Draft Genome Sequence of Lactobacillus curieae NBRC 111893 isolated from Koso, a Japanese sugar-Vegetable Fermented Beverage.</title>
        <authorList>
            <person name="Chiou T.Y."/>
            <person name="Oshima K."/>
            <person name="Suda W."/>
            <person name="Hattori M."/>
            <person name="Takahashi T."/>
        </authorList>
    </citation>
    <scope>NUCLEOTIDE SEQUENCE [LARGE SCALE GENOMIC DNA]</scope>
    <source>
        <strain evidence="1 2">NBRC111893</strain>
    </source>
</reference>
<evidence type="ECO:0008006" key="3">
    <source>
        <dbReference type="Google" id="ProtNLM"/>
    </source>
</evidence>
<protein>
    <recommendedName>
        <fullName evidence="3">S-layer protein</fullName>
    </recommendedName>
</protein>
<organism evidence="1 2">
    <name type="scientific">Lentilactobacillus kosonis</name>
    <dbReference type="NCBI Taxonomy" id="2810561"/>
    <lineage>
        <taxon>Bacteria</taxon>
        <taxon>Bacillati</taxon>
        <taxon>Bacillota</taxon>
        <taxon>Bacilli</taxon>
        <taxon>Lactobacillales</taxon>
        <taxon>Lactobacillaceae</taxon>
        <taxon>Lentilactobacillus</taxon>
    </lineage>
</organism>
<proteinExistence type="predicted"/>
<sequence length="142" mass="15158">MNIKKTILISAASIGMLAGVAAINSDNASAKTYAKVTSNKTLTTDATTRNVTFNGSNALYNKAGTLKGARKVATTTTLNNLANSSSSKKNFRAYRVATTNRGSVYYKVVAFDKSYRGWIYGGKTVGNFGGGINQFDTFKMVL</sequence>
<keyword evidence="2" id="KW-1185">Reference proteome</keyword>
<dbReference type="RefSeq" id="WP_125007610.1">
    <property type="nucleotide sequence ID" value="NZ_BEXA01000001.1"/>
</dbReference>
<accession>A0A401FI49</accession>
<dbReference type="EMBL" id="BEXA01000001">
    <property type="protein sequence ID" value="GAY72017.1"/>
    <property type="molecule type" value="Genomic_DNA"/>
</dbReference>
<evidence type="ECO:0000313" key="1">
    <source>
        <dbReference type="EMBL" id="GAY72017.1"/>
    </source>
</evidence>
<comment type="caution">
    <text evidence="1">The sequence shown here is derived from an EMBL/GenBank/DDBJ whole genome shotgun (WGS) entry which is preliminary data.</text>
</comment>
<name>A0A401FI49_9LACO</name>
<evidence type="ECO:0000313" key="2">
    <source>
        <dbReference type="Proteomes" id="UP000286974"/>
    </source>
</evidence>
<gene>
    <name evidence="1" type="ORF">NBRC111893_163</name>
</gene>
<dbReference type="Proteomes" id="UP000286974">
    <property type="component" value="Unassembled WGS sequence"/>
</dbReference>
<dbReference type="AlphaFoldDB" id="A0A401FI49"/>
<dbReference type="OrthoDB" id="2329257at2"/>
<dbReference type="STRING" id="1138822.PL11_001775"/>